<dbReference type="InterPro" id="IPR037152">
    <property type="entry name" value="L-asparaginase_N_sf"/>
</dbReference>
<keyword evidence="7" id="KW-1185">Reference proteome</keyword>
<feature type="domain" description="Asparaginase/glutaminase C-terminal" evidence="5">
    <location>
        <begin position="203"/>
        <end position="321"/>
    </location>
</feature>
<dbReference type="SMR" id="B5YNE5"/>
<evidence type="ECO:0000259" key="4">
    <source>
        <dbReference type="Pfam" id="PF00710"/>
    </source>
</evidence>
<dbReference type="EC" id="3.5.1.1" evidence="1"/>
<dbReference type="CDD" id="cd08963">
    <property type="entry name" value="L-asparaginase_I"/>
    <property type="match status" value="1"/>
</dbReference>
<dbReference type="SMART" id="SM00870">
    <property type="entry name" value="Asparaginase"/>
    <property type="match status" value="1"/>
</dbReference>
<dbReference type="GO" id="GO:0009066">
    <property type="term" value="P:aspartate family amino acid metabolic process"/>
    <property type="evidence" value="ECO:0007669"/>
    <property type="project" value="UniProtKB-ARBA"/>
</dbReference>
<keyword evidence="2 6" id="KW-0378">Hydrolase</keyword>
<dbReference type="PRINTS" id="PR00139">
    <property type="entry name" value="ASNGLNASE"/>
</dbReference>
<gene>
    <name evidence="6" type="ORF">THAPS_7120</name>
</gene>
<dbReference type="InterPro" id="IPR027473">
    <property type="entry name" value="L-asparaginase_C"/>
</dbReference>
<name>B5YNE5_THAPS</name>
<dbReference type="PROSITE" id="PS51732">
    <property type="entry name" value="ASN_GLN_ASE_3"/>
    <property type="match status" value="1"/>
</dbReference>
<dbReference type="InterPro" id="IPR006034">
    <property type="entry name" value="Asparaginase/glutaminase-like"/>
</dbReference>
<evidence type="ECO:0000256" key="1">
    <source>
        <dbReference type="ARBA" id="ARBA00012920"/>
    </source>
</evidence>
<evidence type="ECO:0000313" key="7">
    <source>
        <dbReference type="Proteomes" id="UP000001449"/>
    </source>
</evidence>
<feature type="region of interest" description="Disordered" evidence="3">
    <location>
        <begin position="333"/>
        <end position="355"/>
    </location>
</feature>
<accession>B5YNE5</accession>
<dbReference type="GeneID" id="7447116"/>
<dbReference type="Proteomes" id="UP000001449">
    <property type="component" value="Chromosome 7"/>
</dbReference>
<dbReference type="eggNOG" id="KOG0503">
    <property type="taxonomic scope" value="Eukaryota"/>
</dbReference>
<dbReference type="InterPro" id="IPR040919">
    <property type="entry name" value="Asparaginase_C"/>
</dbReference>
<organism evidence="6 7">
    <name type="scientific">Thalassiosira pseudonana</name>
    <name type="common">Marine diatom</name>
    <name type="synonym">Cyclotella nana</name>
    <dbReference type="NCBI Taxonomy" id="35128"/>
    <lineage>
        <taxon>Eukaryota</taxon>
        <taxon>Sar</taxon>
        <taxon>Stramenopiles</taxon>
        <taxon>Ochrophyta</taxon>
        <taxon>Bacillariophyta</taxon>
        <taxon>Coscinodiscophyceae</taxon>
        <taxon>Thalassiosirophycidae</taxon>
        <taxon>Thalassiosirales</taxon>
        <taxon>Thalassiosiraceae</taxon>
        <taxon>Thalassiosira</taxon>
    </lineage>
</organism>
<sequence>MAPNPEKDGALSPVPGALTDFMKSMLELTNDKMPDVVVHEYTPLLDSSDMGPSDWALLAKDIKANYLHFDGFVILMGTDTMAYTATALSFMLENLGKPVVFTGSQVPIAQPHSDARHNLIMALIFASRDVPICEVTIFFHDRLIRACRSSKVNTGALLAFNSPNIPPLATVGISIDENSHLILPPARGVLRVHTKMDTRLLALRLVPGFDDQILRHTVRAGAESGSLRALVLQLYGTGNAPSVKEDLVNCLKEATELGILVIAATQCHQGSVMMGHYATGKALERAGVVSSNDMTLEATSCKVAYLMGRGDLSRDEIGKLMCISMRGEVTHNDALPPPPFSSAYQRASRKGRHYY</sequence>
<evidence type="ECO:0000256" key="3">
    <source>
        <dbReference type="SAM" id="MobiDB-lite"/>
    </source>
</evidence>
<evidence type="ECO:0000256" key="2">
    <source>
        <dbReference type="ARBA" id="ARBA00022801"/>
    </source>
</evidence>
<dbReference type="AlphaFoldDB" id="B5YNE5"/>
<dbReference type="InterPro" id="IPR027474">
    <property type="entry name" value="L-asparaginase_N"/>
</dbReference>
<dbReference type="PANTHER" id="PTHR11707:SF28">
    <property type="entry name" value="60 KDA LYSOPHOSPHOLIPASE"/>
    <property type="match status" value="1"/>
</dbReference>
<dbReference type="Gene3D" id="3.40.50.40">
    <property type="match status" value="1"/>
</dbReference>
<dbReference type="EMBL" id="CP001160">
    <property type="protein sequence ID" value="ACI64616.1"/>
    <property type="molecule type" value="Genomic_DNA"/>
</dbReference>
<protein>
    <recommendedName>
        <fullName evidence="1">asparaginase</fullName>
        <ecNumber evidence="1">3.5.1.1</ecNumber>
    </recommendedName>
</protein>
<dbReference type="PANTHER" id="PTHR11707">
    <property type="entry name" value="L-ASPARAGINASE"/>
    <property type="match status" value="1"/>
</dbReference>
<reference evidence="6 7" key="2">
    <citation type="journal article" date="2008" name="Nature">
        <title>The Phaeodactylum genome reveals the evolutionary history of diatom genomes.</title>
        <authorList>
            <person name="Bowler C."/>
            <person name="Allen A.E."/>
            <person name="Badger J.H."/>
            <person name="Grimwood J."/>
            <person name="Jabbari K."/>
            <person name="Kuo A."/>
            <person name="Maheswari U."/>
            <person name="Martens C."/>
            <person name="Maumus F."/>
            <person name="Otillar R.P."/>
            <person name="Rayko E."/>
            <person name="Salamov A."/>
            <person name="Vandepoele K."/>
            <person name="Beszteri B."/>
            <person name="Gruber A."/>
            <person name="Heijde M."/>
            <person name="Katinka M."/>
            <person name="Mock T."/>
            <person name="Valentin K."/>
            <person name="Verret F."/>
            <person name="Berges J.A."/>
            <person name="Brownlee C."/>
            <person name="Cadoret J.P."/>
            <person name="Chiovitti A."/>
            <person name="Choi C.J."/>
            <person name="Coesel S."/>
            <person name="De Martino A."/>
            <person name="Detter J.C."/>
            <person name="Durkin C."/>
            <person name="Falciatore A."/>
            <person name="Fournet J."/>
            <person name="Haruta M."/>
            <person name="Huysman M.J."/>
            <person name="Jenkins B.D."/>
            <person name="Jiroutova K."/>
            <person name="Jorgensen R.E."/>
            <person name="Joubert Y."/>
            <person name="Kaplan A."/>
            <person name="Kroger N."/>
            <person name="Kroth P.G."/>
            <person name="La Roche J."/>
            <person name="Lindquist E."/>
            <person name="Lommer M."/>
            <person name="Martin-Jezequel V."/>
            <person name="Lopez P.J."/>
            <person name="Lucas S."/>
            <person name="Mangogna M."/>
            <person name="McGinnis K."/>
            <person name="Medlin L.K."/>
            <person name="Montsant A."/>
            <person name="Oudot-Le Secq M.P."/>
            <person name="Napoli C."/>
            <person name="Obornik M."/>
            <person name="Parker M.S."/>
            <person name="Petit J.L."/>
            <person name="Porcel B.M."/>
            <person name="Poulsen N."/>
            <person name="Robison M."/>
            <person name="Rychlewski L."/>
            <person name="Rynearson T.A."/>
            <person name="Schmutz J."/>
            <person name="Shapiro H."/>
            <person name="Siaut M."/>
            <person name="Stanley M."/>
            <person name="Sussman M.R."/>
            <person name="Taylor A.R."/>
            <person name="Vardi A."/>
            <person name="von Dassow P."/>
            <person name="Vyverman W."/>
            <person name="Willis A."/>
            <person name="Wyrwicz L.S."/>
            <person name="Rokhsar D.S."/>
            <person name="Weissenbach J."/>
            <person name="Armbrust E.V."/>
            <person name="Green B.R."/>
            <person name="Van de Peer Y."/>
            <person name="Grigoriev I.V."/>
        </authorList>
    </citation>
    <scope>NUCLEOTIDE SEQUENCE [LARGE SCALE GENOMIC DNA]</scope>
    <source>
        <strain evidence="6 7">CCMP1335</strain>
    </source>
</reference>
<feature type="domain" description="L-asparaginase N-terminal" evidence="4">
    <location>
        <begin position="33"/>
        <end position="176"/>
    </location>
</feature>
<reference evidence="6 7" key="1">
    <citation type="journal article" date="2004" name="Science">
        <title>The genome of the diatom Thalassiosira pseudonana: ecology, evolution, and metabolism.</title>
        <authorList>
            <person name="Armbrust E.V."/>
            <person name="Berges J.A."/>
            <person name="Bowler C."/>
            <person name="Green B.R."/>
            <person name="Martinez D."/>
            <person name="Putnam N.H."/>
            <person name="Zhou S."/>
            <person name="Allen A.E."/>
            <person name="Apt K.E."/>
            <person name="Bechner M."/>
            <person name="Brzezinski M.A."/>
            <person name="Chaal B.K."/>
            <person name="Chiovitti A."/>
            <person name="Davis A.K."/>
            <person name="Demarest M.S."/>
            <person name="Detter J.C."/>
            <person name="Glavina T."/>
            <person name="Goodstein D."/>
            <person name="Hadi M.Z."/>
            <person name="Hellsten U."/>
            <person name="Hildebrand M."/>
            <person name="Jenkins B.D."/>
            <person name="Jurka J."/>
            <person name="Kapitonov V.V."/>
            <person name="Kroger N."/>
            <person name="Lau W.W."/>
            <person name="Lane T.W."/>
            <person name="Larimer F.W."/>
            <person name="Lippmeier J.C."/>
            <person name="Lucas S."/>
            <person name="Medina M."/>
            <person name="Montsant A."/>
            <person name="Obornik M."/>
            <person name="Parker M.S."/>
            <person name="Palenik B."/>
            <person name="Pazour G.J."/>
            <person name="Richardson P.M."/>
            <person name="Rynearson T.A."/>
            <person name="Saito M.A."/>
            <person name="Schwartz D.C."/>
            <person name="Thamatrakoln K."/>
            <person name="Valentin K."/>
            <person name="Vardi A."/>
            <person name="Wilkerson F.P."/>
            <person name="Rokhsar D.S."/>
        </authorList>
    </citation>
    <scope>NUCLEOTIDE SEQUENCE [LARGE SCALE GENOMIC DNA]</scope>
    <source>
        <strain evidence="6 7">CCMP1335</strain>
    </source>
</reference>
<dbReference type="InterPro" id="IPR036152">
    <property type="entry name" value="Asp/glu_Ase-like_sf"/>
</dbReference>
<dbReference type="Gene3D" id="3.40.50.1170">
    <property type="entry name" value="L-asparaginase, N-terminal domain"/>
    <property type="match status" value="1"/>
</dbReference>
<dbReference type="GO" id="GO:0004067">
    <property type="term" value="F:asparaginase activity"/>
    <property type="evidence" value="ECO:0000318"/>
    <property type="project" value="GO_Central"/>
</dbReference>
<dbReference type="RefSeq" id="XP_002295899.1">
    <property type="nucleotide sequence ID" value="XM_002295863.1"/>
</dbReference>
<evidence type="ECO:0000259" key="5">
    <source>
        <dbReference type="Pfam" id="PF17763"/>
    </source>
</evidence>
<dbReference type="KEGG" id="tps:THAPS_7120"/>
<dbReference type="PIRSF" id="PIRSF500176">
    <property type="entry name" value="L_ASNase"/>
    <property type="match status" value="1"/>
</dbReference>
<dbReference type="InParanoid" id="B5YNE5"/>
<dbReference type="Pfam" id="PF17763">
    <property type="entry name" value="Asparaginase_C"/>
    <property type="match status" value="1"/>
</dbReference>
<dbReference type="STRING" id="35128.B5YNE5"/>
<evidence type="ECO:0000313" key="6">
    <source>
        <dbReference type="EMBL" id="ACI64616.1"/>
    </source>
</evidence>
<dbReference type="PaxDb" id="35128-Thaps7120"/>
<dbReference type="NCBIfam" id="TIGR00519">
    <property type="entry name" value="asnASE_I"/>
    <property type="match status" value="1"/>
</dbReference>
<dbReference type="PIRSF" id="PIRSF001220">
    <property type="entry name" value="L-ASNase_gatD"/>
    <property type="match status" value="1"/>
</dbReference>
<proteinExistence type="predicted"/>
<dbReference type="InterPro" id="IPR006033">
    <property type="entry name" value="AsnA_fam"/>
</dbReference>
<dbReference type="SUPFAM" id="SSF53774">
    <property type="entry name" value="Glutaminase/Asparaginase"/>
    <property type="match status" value="1"/>
</dbReference>
<dbReference type="FunFam" id="3.40.50.40:FF:000001">
    <property type="entry name" value="L-asparaginase 1"/>
    <property type="match status" value="1"/>
</dbReference>
<dbReference type="HOGENOM" id="CLU_019134_2_3_1"/>
<dbReference type="Pfam" id="PF00710">
    <property type="entry name" value="Asparaginase"/>
    <property type="match status" value="1"/>
</dbReference>
<dbReference type="OMA" id="CEDMLPE"/>
<dbReference type="InterPro" id="IPR041725">
    <property type="entry name" value="L-asparaginase_I"/>
</dbReference>